<feature type="compositionally biased region" description="Basic residues" evidence="1">
    <location>
        <begin position="95"/>
        <end position="106"/>
    </location>
</feature>
<feature type="region of interest" description="Disordered" evidence="1">
    <location>
        <begin position="72"/>
        <end position="106"/>
    </location>
</feature>
<keyword evidence="4" id="KW-1185">Reference proteome</keyword>
<feature type="compositionally biased region" description="Basic and acidic residues" evidence="1">
    <location>
        <begin position="72"/>
        <end position="89"/>
    </location>
</feature>
<evidence type="ECO:0000313" key="4">
    <source>
        <dbReference type="Proteomes" id="UP000298416"/>
    </source>
</evidence>
<proteinExistence type="predicted"/>
<protein>
    <recommendedName>
        <fullName evidence="5">Transmembrane protein</fullName>
    </recommendedName>
</protein>
<organism evidence="3">
    <name type="scientific">Salvia splendens</name>
    <name type="common">Scarlet sage</name>
    <dbReference type="NCBI Taxonomy" id="180675"/>
    <lineage>
        <taxon>Eukaryota</taxon>
        <taxon>Viridiplantae</taxon>
        <taxon>Streptophyta</taxon>
        <taxon>Embryophyta</taxon>
        <taxon>Tracheophyta</taxon>
        <taxon>Spermatophyta</taxon>
        <taxon>Magnoliopsida</taxon>
        <taxon>eudicotyledons</taxon>
        <taxon>Gunneridae</taxon>
        <taxon>Pentapetalae</taxon>
        <taxon>asterids</taxon>
        <taxon>lamiids</taxon>
        <taxon>Lamiales</taxon>
        <taxon>Lamiaceae</taxon>
        <taxon>Nepetoideae</taxon>
        <taxon>Mentheae</taxon>
        <taxon>Salviinae</taxon>
        <taxon>Salvia</taxon>
        <taxon>Salvia subgen. Calosphace</taxon>
        <taxon>core Calosphace</taxon>
    </lineage>
</organism>
<feature type="transmembrane region" description="Helical" evidence="2">
    <location>
        <begin position="31"/>
        <end position="51"/>
    </location>
</feature>
<keyword evidence="2" id="KW-0472">Membrane</keyword>
<sequence>MSVEMNISWLAFLVFAVALGIMIKSKAFMKIWGLFGLLFSTVMGFFASVLFQRQTCSRPLLREDEEEDIGLLKKTKEMMTEKEDEDKPNNNKSEWRKKKKKMMKKKWSREEDEDMYDDDMRMEYDNISIWQAMENVRKIK</sequence>
<evidence type="ECO:0008006" key="5">
    <source>
        <dbReference type="Google" id="ProtNLM"/>
    </source>
</evidence>
<reference evidence="3" key="2">
    <citation type="submission" date="2020-08" db="EMBL/GenBank/DDBJ databases">
        <title>Plant Genome Project.</title>
        <authorList>
            <person name="Zhang R.-G."/>
        </authorList>
    </citation>
    <scope>NUCLEOTIDE SEQUENCE</scope>
    <source>
        <strain evidence="3">Huo1</strain>
        <tissue evidence="3">Leaf</tissue>
    </source>
</reference>
<dbReference type="AlphaFoldDB" id="A0A8X8W6E9"/>
<evidence type="ECO:0000256" key="1">
    <source>
        <dbReference type="SAM" id="MobiDB-lite"/>
    </source>
</evidence>
<keyword evidence="2" id="KW-1133">Transmembrane helix</keyword>
<name>A0A8X8W6E9_SALSN</name>
<accession>A0A8X8W6E9</accession>
<evidence type="ECO:0000256" key="2">
    <source>
        <dbReference type="SAM" id="Phobius"/>
    </source>
</evidence>
<feature type="transmembrane region" description="Helical" evidence="2">
    <location>
        <begin position="6"/>
        <end position="24"/>
    </location>
</feature>
<keyword evidence="2" id="KW-0812">Transmembrane</keyword>
<reference evidence="3" key="1">
    <citation type="submission" date="2018-01" db="EMBL/GenBank/DDBJ databases">
        <authorList>
            <person name="Mao J.F."/>
        </authorList>
    </citation>
    <scope>NUCLEOTIDE SEQUENCE</scope>
    <source>
        <strain evidence="3">Huo1</strain>
        <tissue evidence="3">Leaf</tissue>
    </source>
</reference>
<dbReference type="EMBL" id="PNBA02000020">
    <property type="protein sequence ID" value="KAG6389205.1"/>
    <property type="molecule type" value="Genomic_DNA"/>
</dbReference>
<gene>
    <name evidence="3" type="ORF">SASPL_150664</name>
</gene>
<comment type="caution">
    <text evidence="3">The sequence shown here is derived from an EMBL/GenBank/DDBJ whole genome shotgun (WGS) entry which is preliminary data.</text>
</comment>
<evidence type="ECO:0000313" key="3">
    <source>
        <dbReference type="EMBL" id="KAG6389205.1"/>
    </source>
</evidence>
<dbReference type="Proteomes" id="UP000298416">
    <property type="component" value="Unassembled WGS sequence"/>
</dbReference>